<dbReference type="SUPFAM" id="SSF117782">
    <property type="entry name" value="YbjQ-like"/>
    <property type="match status" value="1"/>
</dbReference>
<dbReference type="RefSeq" id="WP_020153279.1">
    <property type="nucleotide sequence ID" value="NZ_JBAIZG010000008.1"/>
</dbReference>
<dbReference type="PANTHER" id="PTHR34068">
    <property type="entry name" value="UPF0145 PROTEIN YBJQ"/>
    <property type="match status" value="1"/>
</dbReference>
<evidence type="ECO:0000313" key="4">
    <source>
        <dbReference type="Proteomes" id="UP000257014"/>
    </source>
</evidence>
<protein>
    <recommendedName>
        <fullName evidence="2">UPF0145 protein C6P37_16195</fullName>
    </recommendedName>
</protein>
<accession>A0A3E0JWS3</accession>
<dbReference type="Proteomes" id="UP000257014">
    <property type="component" value="Unassembled WGS sequence"/>
</dbReference>
<dbReference type="Gene3D" id="3.30.110.70">
    <property type="entry name" value="Hypothetical protein apc22750. Chain B"/>
    <property type="match status" value="1"/>
</dbReference>
<reference evidence="3 4" key="1">
    <citation type="submission" date="2018-03" db="EMBL/GenBank/DDBJ databases">
        <authorList>
            <person name="Keele B.F."/>
        </authorList>
    </citation>
    <scope>NUCLEOTIDE SEQUENCE [LARGE SCALE GENOMIC DNA]</scope>
    <source>
        <strain evidence="3">ZCTH4_d</strain>
    </source>
</reference>
<gene>
    <name evidence="3" type="ORF">C6P37_16195</name>
</gene>
<evidence type="ECO:0000256" key="2">
    <source>
        <dbReference type="HAMAP-Rule" id="MF_00338"/>
    </source>
</evidence>
<dbReference type="Pfam" id="PF01906">
    <property type="entry name" value="YbjQ_1"/>
    <property type="match status" value="1"/>
</dbReference>
<organism evidence="3 4">
    <name type="scientific">Caldibacillus debilis</name>
    <dbReference type="NCBI Taxonomy" id="301148"/>
    <lineage>
        <taxon>Bacteria</taxon>
        <taxon>Bacillati</taxon>
        <taxon>Bacillota</taxon>
        <taxon>Bacilli</taxon>
        <taxon>Bacillales</taxon>
        <taxon>Bacillaceae</taxon>
        <taxon>Caldibacillus</taxon>
    </lineage>
</organism>
<dbReference type="PANTHER" id="PTHR34068:SF1">
    <property type="entry name" value="UPF0145 PROTEIN YBJQ"/>
    <property type="match status" value="1"/>
</dbReference>
<dbReference type="EMBL" id="QEWE01000040">
    <property type="protein sequence ID" value="REJ24304.1"/>
    <property type="molecule type" value="Genomic_DNA"/>
</dbReference>
<comment type="similarity">
    <text evidence="1 2">Belongs to the UPF0145 family.</text>
</comment>
<evidence type="ECO:0000313" key="3">
    <source>
        <dbReference type="EMBL" id="REJ24304.1"/>
    </source>
</evidence>
<dbReference type="AlphaFoldDB" id="A0A3E0JWS3"/>
<proteinExistence type="inferred from homology"/>
<dbReference type="HAMAP" id="MF_00338">
    <property type="entry name" value="UPF0145"/>
    <property type="match status" value="1"/>
</dbReference>
<comment type="caution">
    <text evidence="3">The sequence shown here is derived from an EMBL/GenBank/DDBJ whole genome shotgun (WGS) entry which is preliminary data.</text>
</comment>
<name>A0A3E0JWS3_9BACI</name>
<evidence type="ECO:0000256" key="1">
    <source>
        <dbReference type="ARBA" id="ARBA00010751"/>
    </source>
</evidence>
<dbReference type="InterPro" id="IPR035439">
    <property type="entry name" value="UPF0145_dom_sf"/>
</dbReference>
<dbReference type="InterPro" id="IPR002765">
    <property type="entry name" value="UPF0145_YbjQ-like"/>
</dbReference>
<sequence length="104" mass="11266">MIISTTSTLQNKEIVDYLGVVSGEVILGANIVRDFLASITDIIGGRSGTYESKLSEGRDMALREMEEKARRLGANAVIGVDLDFEELREGMMMVIATGTAVVVR</sequence>